<feature type="region of interest" description="Disordered" evidence="1">
    <location>
        <begin position="1"/>
        <end position="33"/>
    </location>
</feature>
<sequence length="78" mass="8872">MAHRRESTNVLPSSRAGMVASPSRRDVLRHESPRYYRKPVRVARTVQRIPVTQRNLSDQGRPPVEAIIGEPVLSERTV</sequence>
<keyword evidence="3" id="KW-1185">Reference proteome</keyword>
<evidence type="ECO:0000313" key="2">
    <source>
        <dbReference type="EMBL" id="VDN20568.1"/>
    </source>
</evidence>
<dbReference type="OrthoDB" id="10424508at2759"/>
<organism evidence="2 3">
    <name type="scientific">Dibothriocephalus latus</name>
    <name type="common">Fish tapeworm</name>
    <name type="synonym">Diphyllobothrium latum</name>
    <dbReference type="NCBI Taxonomy" id="60516"/>
    <lineage>
        <taxon>Eukaryota</taxon>
        <taxon>Metazoa</taxon>
        <taxon>Spiralia</taxon>
        <taxon>Lophotrochozoa</taxon>
        <taxon>Platyhelminthes</taxon>
        <taxon>Cestoda</taxon>
        <taxon>Eucestoda</taxon>
        <taxon>Diphyllobothriidea</taxon>
        <taxon>Diphyllobothriidae</taxon>
        <taxon>Dibothriocephalus</taxon>
    </lineage>
</organism>
<reference evidence="2 3" key="1">
    <citation type="submission" date="2018-11" db="EMBL/GenBank/DDBJ databases">
        <authorList>
            <consortium name="Pathogen Informatics"/>
        </authorList>
    </citation>
    <scope>NUCLEOTIDE SEQUENCE [LARGE SCALE GENOMIC DNA]</scope>
</reference>
<dbReference type="AlphaFoldDB" id="A0A3P7MDP4"/>
<evidence type="ECO:0000313" key="3">
    <source>
        <dbReference type="Proteomes" id="UP000281553"/>
    </source>
</evidence>
<name>A0A3P7MDP4_DIBLA</name>
<proteinExistence type="predicted"/>
<dbReference type="Proteomes" id="UP000281553">
    <property type="component" value="Unassembled WGS sequence"/>
</dbReference>
<dbReference type="EMBL" id="UYRU01071053">
    <property type="protein sequence ID" value="VDN20568.1"/>
    <property type="molecule type" value="Genomic_DNA"/>
</dbReference>
<feature type="compositionally biased region" description="Basic and acidic residues" evidence="1">
    <location>
        <begin position="23"/>
        <end position="33"/>
    </location>
</feature>
<gene>
    <name evidence="2" type="ORF">DILT_LOCUS13649</name>
</gene>
<evidence type="ECO:0000256" key="1">
    <source>
        <dbReference type="SAM" id="MobiDB-lite"/>
    </source>
</evidence>
<protein>
    <submittedName>
        <fullName evidence="2">Uncharacterized protein</fullName>
    </submittedName>
</protein>
<accession>A0A3P7MDP4</accession>